<dbReference type="SMART" id="SM01265">
    <property type="entry name" value="Mab-21"/>
    <property type="match status" value="1"/>
</dbReference>
<comment type="similarity">
    <text evidence="2">Belongs to the mab-21 family.</text>
</comment>
<evidence type="ECO:0000256" key="6">
    <source>
        <dbReference type="ARBA" id="ARBA00022741"/>
    </source>
</evidence>
<dbReference type="OrthoDB" id="6054650at2759"/>
<dbReference type="Gene3D" id="1.10.1410.40">
    <property type="match status" value="1"/>
</dbReference>
<keyword evidence="5" id="KW-0479">Metal-binding</keyword>
<protein>
    <submittedName>
        <fullName evidence="11">MB21D1 protein</fullName>
    </submittedName>
</protein>
<reference evidence="11" key="1">
    <citation type="submission" date="2022-01" db="EMBL/GenBank/DDBJ databases">
        <authorList>
            <person name="Braso-Vives M."/>
        </authorList>
    </citation>
    <scope>NUCLEOTIDE SEQUENCE</scope>
</reference>
<dbReference type="AlphaFoldDB" id="A0A8K0EVU5"/>
<feature type="domain" description="Mab-21-like nucleotidyltransferase" evidence="9">
    <location>
        <begin position="104"/>
        <end position="265"/>
    </location>
</feature>
<name>A0A8K0EVU5_BRALA</name>
<evidence type="ECO:0000256" key="2">
    <source>
        <dbReference type="ARBA" id="ARBA00008307"/>
    </source>
</evidence>
<dbReference type="Pfam" id="PF20266">
    <property type="entry name" value="Mab-21_C"/>
    <property type="match status" value="1"/>
</dbReference>
<evidence type="ECO:0000256" key="4">
    <source>
        <dbReference type="ARBA" id="ARBA00022695"/>
    </source>
</evidence>
<evidence type="ECO:0000256" key="3">
    <source>
        <dbReference type="ARBA" id="ARBA00022679"/>
    </source>
</evidence>
<evidence type="ECO:0000256" key="5">
    <source>
        <dbReference type="ARBA" id="ARBA00022723"/>
    </source>
</evidence>
<dbReference type="InterPro" id="IPR046903">
    <property type="entry name" value="Mab-21-like_nuc_Trfase"/>
</dbReference>
<dbReference type="Gene3D" id="3.30.460.90">
    <property type="match status" value="1"/>
</dbReference>
<dbReference type="GO" id="GO:0016779">
    <property type="term" value="F:nucleotidyltransferase activity"/>
    <property type="evidence" value="ECO:0007669"/>
    <property type="project" value="UniProtKB-KW"/>
</dbReference>
<dbReference type="GO" id="GO:0005524">
    <property type="term" value="F:ATP binding"/>
    <property type="evidence" value="ECO:0007669"/>
    <property type="project" value="UniProtKB-KW"/>
</dbReference>
<keyword evidence="12" id="KW-1185">Reference proteome</keyword>
<feature type="domain" description="Mab-21-like HhH/H2TH-like" evidence="10">
    <location>
        <begin position="287"/>
        <end position="379"/>
    </location>
</feature>
<dbReference type="Pfam" id="PF03281">
    <property type="entry name" value="Mab-21"/>
    <property type="match status" value="1"/>
</dbReference>
<keyword evidence="3" id="KW-0808">Transferase</keyword>
<dbReference type="InterPro" id="IPR046906">
    <property type="entry name" value="Mab-21_HhH/H2TH-like"/>
</dbReference>
<organism evidence="11 12">
    <name type="scientific">Branchiostoma lanceolatum</name>
    <name type="common">Common lancelet</name>
    <name type="synonym">Amphioxus lanceolatum</name>
    <dbReference type="NCBI Taxonomy" id="7740"/>
    <lineage>
        <taxon>Eukaryota</taxon>
        <taxon>Metazoa</taxon>
        <taxon>Chordata</taxon>
        <taxon>Cephalochordata</taxon>
        <taxon>Leptocardii</taxon>
        <taxon>Amphioxiformes</taxon>
        <taxon>Branchiostomatidae</taxon>
        <taxon>Branchiostoma</taxon>
    </lineage>
</organism>
<sequence length="395" mass="45829">MKRDYECRGSVRGNSVLGGSSRIVNEGRVKRLPVPVPFQDLPLAEQLERYHDKIKLDDEETKHAEELVSIFIGAIADYVIGRIDSQCNKPPNTKPSRIEYTGSMYECTKVDRPDEFDIMVVIDGSRELHSEEMIPGYARLLSNNMFYHRFPKYFDHFYESVTPSEVVNWFYGLVHRGVNEVSKEDWARDPVSLKVSRHGPAVQVNIKEEGTEVDIAVDLVVCFQLDQQRYYVAKPYKPYADEPPGVSLSCNPAVLWRQSFSVIETKTISRLDSSHVSLANIDGTNECRRECLRVLKSIFKKRPTLAKFTSYHLKTVLLHECRYQGNWQGWKRDERFMDMLRRIESCLSDEHLPHFYLPELNLLDGIRSETIENMRGRIKHMIDSKSERDRVLYAA</sequence>
<keyword evidence="7" id="KW-0067">ATP-binding</keyword>
<evidence type="ECO:0000259" key="9">
    <source>
        <dbReference type="Pfam" id="PF03281"/>
    </source>
</evidence>
<evidence type="ECO:0000256" key="1">
    <source>
        <dbReference type="ARBA" id="ARBA00001946"/>
    </source>
</evidence>
<dbReference type="PANTHER" id="PTHR10656:SF42">
    <property type="entry name" value="CYCLIC GMP-AMP SYNTHASE-LIKE PROTEIN-RELATED"/>
    <property type="match status" value="1"/>
</dbReference>
<accession>A0A8K0EVU5</accession>
<evidence type="ECO:0000259" key="10">
    <source>
        <dbReference type="Pfam" id="PF20266"/>
    </source>
</evidence>
<evidence type="ECO:0000256" key="7">
    <source>
        <dbReference type="ARBA" id="ARBA00022840"/>
    </source>
</evidence>
<keyword evidence="8" id="KW-0460">Magnesium</keyword>
<proteinExistence type="inferred from homology"/>
<dbReference type="PANTHER" id="PTHR10656">
    <property type="entry name" value="CELL FATE DETERMINING PROTEIN MAB21-RELATED"/>
    <property type="match status" value="1"/>
</dbReference>
<evidence type="ECO:0000313" key="12">
    <source>
        <dbReference type="Proteomes" id="UP000838412"/>
    </source>
</evidence>
<keyword evidence="6" id="KW-0547">Nucleotide-binding</keyword>
<evidence type="ECO:0000313" key="11">
    <source>
        <dbReference type="EMBL" id="CAH1265138.1"/>
    </source>
</evidence>
<dbReference type="GO" id="GO:0046872">
    <property type="term" value="F:metal ion binding"/>
    <property type="evidence" value="ECO:0007669"/>
    <property type="project" value="UniProtKB-KW"/>
</dbReference>
<gene>
    <name evidence="11" type="primary">MB21D1</name>
    <name evidence="11" type="ORF">BLAG_LOCUS19211</name>
</gene>
<evidence type="ECO:0000256" key="8">
    <source>
        <dbReference type="ARBA" id="ARBA00022842"/>
    </source>
</evidence>
<dbReference type="Proteomes" id="UP000838412">
    <property type="component" value="Chromosome 5"/>
</dbReference>
<comment type="cofactor">
    <cofactor evidence="1">
        <name>Mg(2+)</name>
        <dbReference type="ChEBI" id="CHEBI:18420"/>
    </cofactor>
</comment>
<dbReference type="SMR" id="A0A8K0EVU5"/>
<keyword evidence="4" id="KW-0548">Nucleotidyltransferase</keyword>
<dbReference type="InterPro" id="IPR024810">
    <property type="entry name" value="MAB21L/cGLR"/>
</dbReference>
<dbReference type="EMBL" id="OV696690">
    <property type="protein sequence ID" value="CAH1265138.1"/>
    <property type="molecule type" value="Genomic_DNA"/>
</dbReference>